<name>A0A139ADB4_GONPJ</name>
<evidence type="ECO:0000256" key="1">
    <source>
        <dbReference type="SAM" id="MobiDB-lite"/>
    </source>
</evidence>
<feature type="region of interest" description="Disordered" evidence="1">
    <location>
        <begin position="219"/>
        <end position="352"/>
    </location>
</feature>
<feature type="compositionally biased region" description="Polar residues" evidence="1">
    <location>
        <begin position="219"/>
        <end position="228"/>
    </location>
</feature>
<gene>
    <name evidence="2" type="ORF">M427DRAFT_70378</name>
</gene>
<reference evidence="2 3" key="1">
    <citation type="journal article" date="2015" name="Genome Biol. Evol.">
        <title>Phylogenomic analyses indicate that early fungi evolved digesting cell walls of algal ancestors of land plants.</title>
        <authorList>
            <person name="Chang Y."/>
            <person name="Wang S."/>
            <person name="Sekimoto S."/>
            <person name="Aerts A.L."/>
            <person name="Choi C."/>
            <person name="Clum A."/>
            <person name="LaButti K.M."/>
            <person name="Lindquist E.A."/>
            <person name="Yee Ngan C."/>
            <person name="Ohm R.A."/>
            <person name="Salamov A.A."/>
            <person name="Grigoriev I.V."/>
            <person name="Spatafora J.W."/>
            <person name="Berbee M.L."/>
        </authorList>
    </citation>
    <scope>NUCLEOTIDE SEQUENCE [LARGE SCALE GENOMIC DNA]</scope>
    <source>
        <strain evidence="2 3">JEL478</strain>
    </source>
</reference>
<feature type="region of interest" description="Disordered" evidence="1">
    <location>
        <begin position="1"/>
        <end position="34"/>
    </location>
</feature>
<feature type="compositionally biased region" description="Low complexity" evidence="1">
    <location>
        <begin position="20"/>
        <end position="33"/>
    </location>
</feature>
<keyword evidence="3" id="KW-1185">Reference proteome</keyword>
<dbReference type="Proteomes" id="UP000070544">
    <property type="component" value="Unassembled WGS sequence"/>
</dbReference>
<feature type="compositionally biased region" description="Pro residues" evidence="1">
    <location>
        <begin position="282"/>
        <end position="295"/>
    </location>
</feature>
<dbReference type="EMBL" id="KQ965766">
    <property type="protein sequence ID" value="KXS14816.1"/>
    <property type="molecule type" value="Genomic_DNA"/>
</dbReference>
<sequence length="584" mass="65202">MDRPPARKSSLRRSPSTSGRTHAPATTTQTKTQPLRRLRVHLSHDRTRILTILATPLPCTMHALERHVRSALWMYNLGDVNGQLAISYEESESGDVRVLKTDEDVRIWAGMTHSCGAGEEVEPLNVLGARGGSARSARRSLSRPRRESRDFPLPFLPDLDLDSDDTSSSSAPAAPPQPPSLSPRTRALQRSVSLPSHRHVIDTQLASTVKRSFTPNMLISTPSYNMHQAHSHAETEAEEQEQEPQIPLTPPPPYIQTEEFHPPTRIHSLSRHHVHSRSSPSPTHPTPTPSPPPPTIVRHGTADLTAPLPPRRYFVRHHHQPSEPRGRLLDRSRTFPHRARSPTPPPAYSSPPSITIGADDYISVRLPHTRSRAVVSLRWKNVVRHSAGEIAGAISLAQRSTSTSRSLGYKMVTRPEDFPFMCMVYVPRLSSLRTVAVQPPGPMLRLTIFFNSHTLLDLASSLFPLKITSLSPDAFVHHFVNPLRTDLSDPPPEWTCIAPPELPHEYGQVQEETIDVGFIVREYRHPLNEQCRSAVEAWIRKLAICGKGGWARTLKPSEARNEGATLFFSQMAEAGRGIPQIFRR</sequence>
<feature type="compositionally biased region" description="Basic and acidic residues" evidence="1">
    <location>
        <begin position="320"/>
        <end position="333"/>
    </location>
</feature>
<evidence type="ECO:0000313" key="3">
    <source>
        <dbReference type="Proteomes" id="UP000070544"/>
    </source>
</evidence>
<accession>A0A139ADB4</accession>
<evidence type="ECO:0000313" key="2">
    <source>
        <dbReference type="EMBL" id="KXS14816.1"/>
    </source>
</evidence>
<dbReference type="AlphaFoldDB" id="A0A139ADB4"/>
<feature type="region of interest" description="Disordered" evidence="1">
    <location>
        <begin position="129"/>
        <end position="196"/>
    </location>
</feature>
<proteinExistence type="predicted"/>
<protein>
    <submittedName>
        <fullName evidence="2">Uncharacterized protein</fullName>
    </submittedName>
</protein>
<organism evidence="2 3">
    <name type="scientific">Gonapodya prolifera (strain JEL478)</name>
    <name type="common">Monoblepharis prolifera</name>
    <dbReference type="NCBI Taxonomy" id="1344416"/>
    <lineage>
        <taxon>Eukaryota</taxon>
        <taxon>Fungi</taxon>
        <taxon>Fungi incertae sedis</taxon>
        <taxon>Chytridiomycota</taxon>
        <taxon>Chytridiomycota incertae sedis</taxon>
        <taxon>Monoblepharidomycetes</taxon>
        <taxon>Monoblepharidales</taxon>
        <taxon>Gonapodyaceae</taxon>
        <taxon>Gonapodya</taxon>
    </lineage>
</organism>